<dbReference type="AlphaFoldDB" id="A0AAV7PCA3"/>
<evidence type="ECO:0000313" key="1">
    <source>
        <dbReference type="EMBL" id="KAJ1125952.1"/>
    </source>
</evidence>
<comment type="caution">
    <text evidence="1">The sequence shown here is derived from an EMBL/GenBank/DDBJ whole genome shotgun (WGS) entry which is preliminary data.</text>
</comment>
<sequence>MASAILGPLLEAQLSPDGVQRRPLNGPHEHLPTLMQDEQCQRPKSRLKQEARAMAQVTDLDHRHHTVESQVASLPDNEPKLQYLKHKLRDLEDWSRRDNVRFFGLPEKIEGTDMRAFFRDFSPTITGLTFFPALEFQRAPIIGPLHKQTAERPCPINAFFFRHEQCVQLLAAARAHRQDGHEIGIAADFAKETNEKRKAFLALRRQLRHLNIKFRLLELARMWIPVNGKSRVFFATRDHHSLLYNVSVLPMDQEAGIS</sequence>
<keyword evidence="2" id="KW-1185">Reference proteome</keyword>
<dbReference type="EMBL" id="JANPWB010000011">
    <property type="protein sequence ID" value="KAJ1125952.1"/>
    <property type="molecule type" value="Genomic_DNA"/>
</dbReference>
<dbReference type="Gene3D" id="3.30.70.1820">
    <property type="entry name" value="L1 transposable element, RRM domain"/>
    <property type="match status" value="1"/>
</dbReference>
<organism evidence="1 2">
    <name type="scientific">Pleurodeles waltl</name>
    <name type="common">Iberian ribbed newt</name>
    <dbReference type="NCBI Taxonomy" id="8319"/>
    <lineage>
        <taxon>Eukaryota</taxon>
        <taxon>Metazoa</taxon>
        <taxon>Chordata</taxon>
        <taxon>Craniata</taxon>
        <taxon>Vertebrata</taxon>
        <taxon>Euteleostomi</taxon>
        <taxon>Amphibia</taxon>
        <taxon>Batrachia</taxon>
        <taxon>Caudata</taxon>
        <taxon>Salamandroidea</taxon>
        <taxon>Salamandridae</taxon>
        <taxon>Pleurodelinae</taxon>
        <taxon>Pleurodeles</taxon>
    </lineage>
</organism>
<dbReference type="PANTHER" id="PTHR11505">
    <property type="entry name" value="L1 TRANSPOSABLE ELEMENT-RELATED"/>
    <property type="match status" value="1"/>
</dbReference>
<dbReference type="InterPro" id="IPR004244">
    <property type="entry name" value="Transposase_22"/>
</dbReference>
<dbReference type="Proteomes" id="UP001066276">
    <property type="component" value="Chromosome 7"/>
</dbReference>
<accession>A0AAV7PCA3</accession>
<name>A0AAV7PCA3_PLEWA</name>
<gene>
    <name evidence="1" type="ORF">NDU88_004365</name>
</gene>
<protein>
    <submittedName>
        <fullName evidence="1">Uncharacterized protein</fullName>
    </submittedName>
</protein>
<evidence type="ECO:0000313" key="2">
    <source>
        <dbReference type="Proteomes" id="UP001066276"/>
    </source>
</evidence>
<reference evidence="1" key="1">
    <citation type="journal article" date="2022" name="bioRxiv">
        <title>Sequencing and chromosome-scale assembly of the giantPleurodeles waltlgenome.</title>
        <authorList>
            <person name="Brown T."/>
            <person name="Elewa A."/>
            <person name="Iarovenko S."/>
            <person name="Subramanian E."/>
            <person name="Araus A.J."/>
            <person name="Petzold A."/>
            <person name="Susuki M."/>
            <person name="Suzuki K.-i.T."/>
            <person name="Hayashi T."/>
            <person name="Toyoda A."/>
            <person name="Oliveira C."/>
            <person name="Osipova E."/>
            <person name="Leigh N.D."/>
            <person name="Simon A."/>
            <person name="Yun M.H."/>
        </authorList>
    </citation>
    <scope>NUCLEOTIDE SEQUENCE</scope>
    <source>
        <strain evidence="1">20211129_DDA</strain>
        <tissue evidence="1">Liver</tissue>
    </source>
</reference>
<proteinExistence type="predicted"/>